<protein>
    <recommendedName>
        <fullName evidence="4">Retrovirus-related Pol polyprotein from transposon TNT 1-94</fullName>
    </recommendedName>
</protein>
<dbReference type="Proteomes" id="UP001058974">
    <property type="component" value="Chromosome 1"/>
</dbReference>
<name>A0A9D5GY21_PEA</name>
<comment type="caution">
    <text evidence="2">The sequence shown here is derived from an EMBL/GenBank/DDBJ whole genome shotgun (WGS) entry which is preliminary data.</text>
</comment>
<evidence type="ECO:0000313" key="3">
    <source>
        <dbReference type="Proteomes" id="UP001058974"/>
    </source>
</evidence>
<feature type="region of interest" description="Disordered" evidence="1">
    <location>
        <begin position="159"/>
        <end position="180"/>
    </location>
</feature>
<feature type="region of interest" description="Disordered" evidence="1">
    <location>
        <begin position="1"/>
        <end position="21"/>
    </location>
</feature>
<reference evidence="2 3" key="1">
    <citation type="journal article" date="2022" name="Nat. Genet.">
        <title>Improved pea reference genome and pan-genome highlight genomic features and evolutionary characteristics.</title>
        <authorList>
            <person name="Yang T."/>
            <person name="Liu R."/>
            <person name="Luo Y."/>
            <person name="Hu S."/>
            <person name="Wang D."/>
            <person name="Wang C."/>
            <person name="Pandey M.K."/>
            <person name="Ge S."/>
            <person name="Xu Q."/>
            <person name="Li N."/>
            <person name="Li G."/>
            <person name="Huang Y."/>
            <person name="Saxena R.K."/>
            <person name="Ji Y."/>
            <person name="Li M."/>
            <person name="Yan X."/>
            <person name="He Y."/>
            <person name="Liu Y."/>
            <person name="Wang X."/>
            <person name="Xiang C."/>
            <person name="Varshney R.K."/>
            <person name="Ding H."/>
            <person name="Gao S."/>
            <person name="Zong X."/>
        </authorList>
    </citation>
    <scope>NUCLEOTIDE SEQUENCE [LARGE SCALE GENOMIC DNA]</scope>
    <source>
        <strain evidence="2 3">cv. Zhongwan 6</strain>
    </source>
</reference>
<dbReference type="InterPro" id="IPR036875">
    <property type="entry name" value="Znf_CCHC_sf"/>
</dbReference>
<dbReference type="Gramene" id="Psat01G0346300-T1">
    <property type="protein sequence ID" value="KAI5445218.1"/>
    <property type="gene ID" value="KIW84_013463"/>
</dbReference>
<evidence type="ECO:0000256" key="1">
    <source>
        <dbReference type="SAM" id="MobiDB-lite"/>
    </source>
</evidence>
<sequence length="294" mass="32678">MASSSAVSPPTSAPASTTSVPVASSVNDNLRRLNFALKIAHKLDEKNFHLWRQQVESYINARNLTEFVVCAQIPPQFLNDADCNSGTINPAYSVWLQKDQMLLSRLQSTLSSEIRISYGIAYSTISKNKLVLELFKKPLVPDLASLNLTHIVPSHLPQDEAATASSDSSPSLMATPNTDNDYQALRGSYGRGRGRPGRGREGRFSNSTLQCQVCSKFGHSALQCWHVFNQNFQSSSFNGNNSFGAPQQPWHNYSYGNNVWNRQDFSHEAFTSLSSSSKHLHCQHLALYFYLLVS</sequence>
<dbReference type="SUPFAM" id="SSF57756">
    <property type="entry name" value="Retrovirus zinc finger-like domains"/>
    <property type="match status" value="1"/>
</dbReference>
<gene>
    <name evidence="2" type="ORF">KIW84_013463</name>
</gene>
<organism evidence="2 3">
    <name type="scientific">Pisum sativum</name>
    <name type="common">Garden pea</name>
    <name type="synonym">Lathyrus oleraceus</name>
    <dbReference type="NCBI Taxonomy" id="3888"/>
    <lineage>
        <taxon>Eukaryota</taxon>
        <taxon>Viridiplantae</taxon>
        <taxon>Streptophyta</taxon>
        <taxon>Embryophyta</taxon>
        <taxon>Tracheophyta</taxon>
        <taxon>Spermatophyta</taxon>
        <taxon>Magnoliopsida</taxon>
        <taxon>eudicotyledons</taxon>
        <taxon>Gunneridae</taxon>
        <taxon>Pentapetalae</taxon>
        <taxon>rosids</taxon>
        <taxon>fabids</taxon>
        <taxon>Fabales</taxon>
        <taxon>Fabaceae</taxon>
        <taxon>Papilionoideae</taxon>
        <taxon>50 kb inversion clade</taxon>
        <taxon>NPAAA clade</taxon>
        <taxon>Hologalegina</taxon>
        <taxon>IRL clade</taxon>
        <taxon>Fabeae</taxon>
        <taxon>Lathyrus</taxon>
    </lineage>
</organism>
<evidence type="ECO:0008006" key="4">
    <source>
        <dbReference type="Google" id="ProtNLM"/>
    </source>
</evidence>
<keyword evidence="3" id="KW-1185">Reference proteome</keyword>
<dbReference type="EMBL" id="JAMSHJ010000001">
    <property type="protein sequence ID" value="KAI5445218.1"/>
    <property type="molecule type" value="Genomic_DNA"/>
</dbReference>
<dbReference type="GO" id="GO:0003676">
    <property type="term" value="F:nucleic acid binding"/>
    <property type="evidence" value="ECO:0007669"/>
    <property type="project" value="InterPro"/>
</dbReference>
<proteinExistence type="predicted"/>
<evidence type="ECO:0000313" key="2">
    <source>
        <dbReference type="EMBL" id="KAI5445218.1"/>
    </source>
</evidence>
<dbReference type="GO" id="GO:0008270">
    <property type="term" value="F:zinc ion binding"/>
    <property type="evidence" value="ECO:0007669"/>
    <property type="project" value="InterPro"/>
</dbReference>
<feature type="compositionally biased region" description="Polar residues" evidence="1">
    <location>
        <begin position="163"/>
        <end position="180"/>
    </location>
</feature>
<accession>A0A9D5GY21</accession>
<dbReference type="PANTHER" id="PTHR47481:SF30">
    <property type="entry name" value="CCHC-TYPE DOMAIN-CONTAINING PROTEIN"/>
    <property type="match status" value="1"/>
</dbReference>
<dbReference type="PANTHER" id="PTHR47481">
    <property type="match status" value="1"/>
</dbReference>
<dbReference type="AlphaFoldDB" id="A0A9D5GY21"/>